<feature type="region of interest" description="Disordered" evidence="1">
    <location>
        <begin position="297"/>
        <end position="396"/>
    </location>
</feature>
<keyword evidence="3" id="KW-1185">Reference proteome</keyword>
<dbReference type="EMBL" id="JBHRXX010000001">
    <property type="protein sequence ID" value="MFC3682329.1"/>
    <property type="molecule type" value="Genomic_DNA"/>
</dbReference>
<reference evidence="3" key="1">
    <citation type="journal article" date="2019" name="Int. J. Syst. Evol. Microbiol.">
        <title>The Global Catalogue of Microorganisms (GCM) 10K type strain sequencing project: providing services to taxonomists for standard genome sequencing and annotation.</title>
        <authorList>
            <consortium name="The Broad Institute Genomics Platform"/>
            <consortium name="The Broad Institute Genome Sequencing Center for Infectious Disease"/>
            <person name="Wu L."/>
            <person name="Ma J."/>
        </authorList>
    </citation>
    <scope>NUCLEOTIDE SEQUENCE [LARGE SCALE GENOMIC DNA]</scope>
    <source>
        <strain evidence="3">KCTC 42501</strain>
    </source>
</reference>
<accession>A0ABV7VXU0</accession>
<feature type="compositionally biased region" description="Low complexity" evidence="1">
    <location>
        <begin position="361"/>
        <end position="374"/>
    </location>
</feature>
<gene>
    <name evidence="2" type="ORF">ACFOPI_01915</name>
</gene>
<feature type="compositionally biased region" description="Basic and acidic residues" evidence="1">
    <location>
        <begin position="349"/>
        <end position="359"/>
    </location>
</feature>
<dbReference type="RefSeq" id="WP_382170188.1">
    <property type="nucleotide sequence ID" value="NZ_JBHRXX010000001.1"/>
</dbReference>
<protein>
    <submittedName>
        <fullName evidence="2">Uncharacterized protein</fullName>
    </submittedName>
</protein>
<evidence type="ECO:0000256" key="1">
    <source>
        <dbReference type="SAM" id="MobiDB-lite"/>
    </source>
</evidence>
<sequence>MSETTRPTAPGPGGFVPRFGMYAGPNYAGGRALRPGETPSAMDWQVPPIGFLDDVTRNHDINYTYIEKVYTGDDAASRAARNQALWQADKEMLGNMLRYQPANWLEAQYRDAAIKAFVAKADTSYRPHVDVVRDWNRDLADIDPRFPSLSASESGRAQWRVFGLVHSGATYTSTGMEALSTSGVNAQVAMLFNTHLRPGHIDPLKPAPRDHAYPETARDDSRRILVPTRDTKNPNVFVSEGHIDGKRVRVWYDQEGLKLVRTVYSGDQIESETTYQGHPVTDEQGKRYGYADYEVSRQNHVNGKPHGDPVKLPSIRAPETPPLQESEHTRAIKPNVEQGQNARFPQKPTAEDRAWHSGERAGTSPAAPKPGAAASDEHPAGAAHPTSRQASQAQQFKDQLGPRLAQLGMSEQQINILAAAAVKEQTRFAGQGDAQGYYLSKDGGTIALRQAHPPLREFAVGPALGRSEQGHWADVQALEVASQVEARSPEQAPQPALQVAMPNAAVSSPARV</sequence>
<proteinExistence type="predicted"/>
<evidence type="ECO:0000313" key="3">
    <source>
        <dbReference type="Proteomes" id="UP001595729"/>
    </source>
</evidence>
<feature type="region of interest" description="Disordered" evidence="1">
    <location>
        <begin position="484"/>
        <end position="512"/>
    </location>
</feature>
<feature type="compositionally biased region" description="Polar residues" evidence="1">
    <location>
        <begin position="386"/>
        <end position="396"/>
    </location>
</feature>
<evidence type="ECO:0000313" key="2">
    <source>
        <dbReference type="EMBL" id="MFC3682329.1"/>
    </source>
</evidence>
<comment type="caution">
    <text evidence="2">The sequence shown here is derived from an EMBL/GenBank/DDBJ whole genome shotgun (WGS) entry which is preliminary data.</text>
</comment>
<organism evidence="2 3">
    <name type="scientific">Hydrogenophaga luteola</name>
    <dbReference type="NCBI Taxonomy" id="1591122"/>
    <lineage>
        <taxon>Bacteria</taxon>
        <taxon>Pseudomonadati</taxon>
        <taxon>Pseudomonadota</taxon>
        <taxon>Betaproteobacteria</taxon>
        <taxon>Burkholderiales</taxon>
        <taxon>Comamonadaceae</taxon>
        <taxon>Hydrogenophaga</taxon>
    </lineage>
</organism>
<name>A0ABV7VXU0_9BURK</name>
<dbReference type="Proteomes" id="UP001595729">
    <property type="component" value="Unassembled WGS sequence"/>
</dbReference>